<feature type="compositionally biased region" description="Acidic residues" evidence="2">
    <location>
        <begin position="247"/>
        <end position="256"/>
    </location>
</feature>
<dbReference type="EMBL" id="MU853408">
    <property type="protein sequence ID" value="KAK4134727.1"/>
    <property type="molecule type" value="Genomic_DNA"/>
</dbReference>
<feature type="non-terminal residue" evidence="4">
    <location>
        <position position="1"/>
    </location>
</feature>
<dbReference type="PANTHER" id="PTHR46588:SF1">
    <property type="entry name" value="SERINE_THREONINE_TYROSINE-INTERACTING PROTEIN"/>
    <property type="match status" value="1"/>
</dbReference>
<dbReference type="GO" id="GO:0005737">
    <property type="term" value="C:cytoplasm"/>
    <property type="evidence" value="ECO:0007669"/>
    <property type="project" value="TreeGrafter"/>
</dbReference>
<feature type="region of interest" description="Disordered" evidence="2">
    <location>
        <begin position="222"/>
        <end position="259"/>
    </location>
</feature>
<evidence type="ECO:0000256" key="1">
    <source>
        <dbReference type="ARBA" id="ARBA00009649"/>
    </source>
</evidence>
<organism evidence="4 5">
    <name type="scientific">Trichocladium antarcticum</name>
    <dbReference type="NCBI Taxonomy" id="1450529"/>
    <lineage>
        <taxon>Eukaryota</taxon>
        <taxon>Fungi</taxon>
        <taxon>Dikarya</taxon>
        <taxon>Ascomycota</taxon>
        <taxon>Pezizomycotina</taxon>
        <taxon>Sordariomycetes</taxon>
        <taxon>Sordariomycetidae</taxon>
        <taxon>Sordariales</taxon>
        <taxon>Chaetomiaceae</taxon>
        <taxon>Trichocladium</taxon>
    </lineage>
</organism>
<dbReference type="SUPFAM" id="SSF52799">
    <property type="entry name" value="(Phosphotyrosine protein) phosphatases II"/>
    <property type="match status" value="1"/>
</dbReference>
<dbReference type="GO" id="GO:1990444">
    <property type="term" value="F:F-box domain binding"/>
    <property type="evidence" value="ECO:0007669"/>
    <property type="project" value="TreeGrafter"/>
</dbReference>
<dbReference type="Gene3D" id="3.90.190.10">
    <property type="entry name" value="Protein tyrosine phosphatase superfamily"/>
    <property type="match status" value="1"/>
</dbReference>
<dbReference type="PROSITE" id="PS50056">
    <property type="entry name" value="TYR_PHOSPHATASE_2"/>
    <property type="match status" value="1"/>
</dbReference>
<feature type="domain" description="Tyrosine specific protein phosphatases" evidence="3">
    <location>
        <begin position="144"/>
        <end position="202"/>
    </location>
</feature>
<protein>
    <submittedName>
        <fullName evidence="4">Phosphatases II</fullName>
    </submittedName>
</protein>
<evidence type="ECO:0000313" key="5">
    <source>
        <dbReference type="Proteomes" id="UP001304895"/>
    </source>
</evidence>
<dbReference type="GO" id="GO:0140096">
    <property type="term" value="F:catalytic activity, acting on a protein"/>
    <property type="evidence" value="ECO:0007669"/>
    <property type="project" value="UniProtKB-ARBA"/>
</dbReference>
<reference evidence="4" key="2">
    <citation type="submission" date="2023-05" db="EMBL/GenBank/DDBJ databases">
        <authorList>
            <consortium name="Lawrence Berkeley National Laboratory"/>
            <person name="Steindorff A."/>
            <person name="Hensen N."/>
            <person name="Bonometti L."/>
            <person name="Westerberg I."/>
            <person name="Brannstrom I.O."/>
            <person name="Guillou S."/>
            <person name="Cros-Aarteil S."/>
            <person name="Calhoun S."/>
            <person name="Haridas S."/>
            <person name="Kuo A."/>
            <person name="Mondo S."/>
            <person name="Pangilinan J."/>
            <person name="Riley R."/>
            <person name="Labutti K."/>
            <person name="Andreopoulos B."/>
            <person name="Lipzen A."/>
            <person name="Chen C."/>
            <person name="Yanf M."/>
            <person name="Daum C."/>
            <person name="Ng V."/>
            <person name="Clum A."/>
            <person name="Ohm R."/>
            <person name="Martin F."/>
            <person name="Silar P."/>
            <person name="Natvig D."/>
            <person name="Lalanne C."/>
            <person name="Gautier V."/>
            <person name="Ament-Velasquez S.L."/>
            <person name="Kruys A."/>
            <person name="Hutchinson M.I."/>
            <person name="Powell A.J."/>
            <person name="Barry K."/>
            <person name="Miller A.N."/>
            <person name="Grigoriev I.V."/>
            <person name="Debuchy R."/>
            <person name="Gladieux P."/>
            <person name="Thoren M.H."/>
            <person name="Johannesson H."/>
        </authorList>
    </citation>
    <scope>NUCLEOTIDE SEQUENCE</scope>
    <source>
        <strain evidence="4">CBS 123565</strain>
    </source>
</reference>
<feature type="compositionally biased region" description="Gly residues" evidence="2">
    <location>
        <begin position="223"/>
        <end position="235"/>
    </location>
</feature>
<dbReference type="GO" id="GO:0062026">
    <property type="term" value="P:negative regulation of SCF-dependent proteasomal ubiquitin-dependent catabolic process"/>
    <property type="evidence" value="ECO:0007669"/>
    <property type="project" value="TreeGrafter"/>
</dbReference>
<accession>A0AAN6UKJ6</accession>
<comment type="caution">
    <text evidence="4">The sequence shown here is derived from an EMBL/GenBank/DDBJ whole genome shotgun (WGS) entry which is preliminary data.</text>
</comment>
<feature type="non-terminal residue" evidence="4">
    <location>
        <position position="278"/>
    </location>
</feature>
<evidence type="ECO:0000256" key="2">
    <source>
        <dbReference type="SAM" id="MobiDB-lite"/>
    </source>
</evidence>
<gene>
    <name evidence="4" type="ORF">BT67DRAFT_347173</name>
</gene>
<dbReference type="InterPro" id="IPR052449">
    <property type="entry name" value="STYX-Interacting_Phosphatase"/>
</dbReference>
<dbReference type="InterPro" id="IPR000340">
    <property type="entry name" value="Dual-sp_phosphatase_cat-dom"/>
</dbReference>
<reference evidence="4" key="1">
    <citation type="journal article" date="2023" name="Mol. Phylogenet. Evol.">
        <title>Genome-scale phylogeny and comparative genomics of the fungal order Sordariales.</title>
        <authorList>
            <person name="Hensen N."/>
            <person name="Bonometti L."/>
            <person name="Westerberg I."/>
            <person name="Brannstrom I.O."/>
            <person name="Guillou S."/>
            <person name="Cros-Aarteil S."/>
            <person name="Calhoun S."/>
            <person name="Haridas S."/>
            <person name="Kuo A."/>
            <person name="Mondo S."/>
            <person name="Pangilinan J."/>
            <person name="Riley R."/>
            <person name="LaButti K."/>
            <person name="Andreopoulos B."/>
            <person name="Lipzen A."/>
            <person name="Chen C."/>
            <person name="Yan M."/>
            <person name="Daum C."/>
            <person name="Ng V."/>
            <person name="Clum A."/>
            <person name="Steindorff A."/>
            <person name="Ohm R.A."/>
            <person name="Martin F."/>
            <person name="Silar P."/>
            <person name="Natvig D.O."/>
            <person name="Lalanne C."/>
            <person name="Gautier V."/>
            <person name="Ament-Velasquez S.L."/>
            <person name="Kruys A."/>
            <person name="Hutchinson M.I."/>
            <person name="Powell A.J."/>
            <person name="Barry K."/>
            <person name="Miller A.N."/>
            <person name="Grigoriev I.V."/>
            <person name="Debuchy R."/>
            <person name="Gladieux P."/>
            <person name="Hiltunen Thoren M."/>
            <person name="Johannesson H."/>
        </authorList>
    </citation>
    <scope>NUCLEOTIDE SEQUENCE</scope>
    <source>
        <strain evidence="4">CBS 123565</strain>
    </source>
</reference>
<dbReference type="AlphaFoldDB" id="A0AAN6UKJ6"/>
<dbReference type="InterPro" id="IPR029021">
    <property type="entry name" value="Prot-tyrosine_phosphatase-like"/>
</dbReference>
<dbReference type="Pfam" id="PF00782">
    <property type="entry name" value="DSPc"/>
    <property type="match status" value="1"/>
</dbReference>
<sequence length="278" mass="29409">NINMTITPSPAAIHHARTRSRSHLTPADLAAITRGGAPQSASDPTHTWRYESRRDAQPVLEYLYLGPTSVVRDRAFLARAGITMVLVARDARFAGVAARLTAGLRRAVDGLGVEVEAVDVADARALVAVFATAGGVVNGHLLGKERQGARGRVLVCCETGNDRSAAIVAAYLMAMFGLDTVRAVQFMLLQRFCVTMGDDTKFALQAYGDILRARGDVAAGDQGLQGGGGRNGAGVAGSRTKRRIEETSGDAGEDQTDGMMGAMDADRYVGRSFAPFIE</sequence>
<dbReference type="CDD" id="cd14498">
    <property type="entry name" value="DSP"/>
    <property type="match status" value="1"/>
</dbReference>
<dbReference type="SMART" id="SM00195">
    <property type="entry name" value="DSPc"/>
    <property type="match status" value="1"/>
</dbReference>
<dbReference type="InterPro" id="IPR000387">
    <property type="entry name" value="Tyr_Pase_dom"/>
</dbReference>
<dbReference type="GO" id="GO:0070372">
    <property type="term" value="P:regulation of ERK1 and ERK2 cascade"/>
    <property type="evidence" value="ECO:0007669"/>
    <property type="project" value="TreeGrafter"/>
</dbReference>
<evidence type="ECO:0000313" key="4">
    <source>
        <dbReference type="EMBL" id="KAK4134727.1"/>
    </source>
</evidence>
<proteinExistence type="inferred from homology"/>
<dbReference type="InterPro" id="IPR020422">
    <property type="entry name" value="TYR_PHOSPHATASE_DUAL_dom"/>
</dbReference>
<evidence type="ECO:0000259" key="3">
    <source>
        <dbReference type="PROSITE" id="PS50056"/>
    </source>
</evidence>
<dbReference type="PANTHER" id="PTHR46588">
    <property type="entry name" value="SERINE/THREONINE/TYROSINE-INTERACTING PROTEIN"/>
    <property type="match status" value="1"/>
</dbReference>
<keyword evidence="5" id="KW-1185">Reference proteome</keyword>
<dbReference type="GO" id="GO:0005654">
    <property type="term" value="C:nucleoplasm"/>
    <property type="evidence" value="ECO:0007669"/>
    <property type="project" value="TreeGrafter"/>
</dbReference>
<name>A0AAN6UKJ6_9PEZI</name>
<dbReference type="Proteomes" id="UP001304895">
    <property type="component" value="Unassembled WGS sequence"/>
</dbReference>
<comment type="similarity">
    <text evidence="1">Belongs to the protein-tyrosine phosphatase family. Non-receptor class subfamily.</text>
</comment>